<evidence type="ECO:0000313" key="3">
    <source>
        <dbReference type="WBParaSite" id="PSAMB.scaffold13026size2469.g35222.t1"/>
    </source>
</evidence>
<dbReference type="Proteomes" id="UP000887566">
    <property type="component" value="Unplaced"/>
</dbReference>
<dbReference type="AlphaFoldDB" id="A0A914UVV0"/>
<evidence type="ECO:0000256" key="1">
    <source>
        <dbReference type="SAM" id="MobiDB-lite"/>
    </source>
</evidence>
<accession>A0A914UVV0</accession>
<feature type="region of interest" description="Disordered" evidence="1">
    <location>
        <begin position="1"/>
        <end position="24"/>
    </location>
</feature>
<name>A0A914UVV0_9BILA</name>
<evidence type="ECO:0000313" key="2">
    <source>
        <dbReference type="Proteomes" id="UP000887566"/>
    </source>
</evidence>
<feature type="compositionally biased region" description="Polar residues" evidence="1">
    <location>
        <begin position="1"/>
        <end position="22"/>
    </location>
</feature>
<organism evidence="2 3">
    <name type="scientific">Plectus sambesii</name>
    <dbReference type="NCBI Taxonomy" id="2011161"/>
    <lineage>
        <taxon>Eukaryota</taxon>
        <taxon>Metazoa</taxon>
        <taxon>Ecdysozoa</taxon>
        <taxon>Nematoda</taxon>
        <taxon>Chromadorea</taxon>
        <taxon>Plectida</taxon>
        <taxon>Plectina</taxon>
        <taxon>Plectoidea</taxon>
        <taxon>Plectidae</taxon>
        <taxon>Plectus</taxon>
    </lineage>
</organism>
<protein>
    <submittedName>
        <fullName evidence="3">Uncharacterized protein</fullName>
    </submittedName>
</protein>
<reference evidence="3" key="1">
    <citation type="submission" date="2022-11" db="UniProtKB">
        <authorList>
            <consortium name="WormBaseParasite"/>
        </authorList>
    </citation>
    <scope>IDENTIFICATION</scope>
</reference>
<keyword evidence="2" id="KW-1185">Reference proteome</keyword>
<proteinExistence type="predicted"/>
<dbReference type="WBParaSite" id="PSAMB.scaffold13026size2469.g35222.t1">
    <property type="protein sequence ID" value="PSAMB.scaffold13026size2469.g35222.t1"/>
    <property type="gene ID" value="PSAMB.scaffold13026size2469.g35222"/>
</dbReference>
<sequence length="125" mass="13745">MSSEGDSTESPTKTSAQEQVSLCNGEAQVTPKLVELDEQRTPVKEVSVNGAAGKHASFANRKRSANAISQRIPVQEVVRELTDPHHGKYPTGISPKQLLAHILTMPEQHRPAVRKNWLQVAFLIL</sequence>